<dbReference type="EC" id="2.7.4.-" evidence="4"/>
<evidence type="ECO:0000313" key="4">
    <source>
        <dbReference type="EMBL" id="MPN43365.1"/>
    </source>
</evidence>
<dbReference type="PIRSF" id="PIRSF028756">
    <property type="entry name" value="PPK2_prd"/>
    <property type="match status" value="1"/>
</dbReference>
<dbReference type="EMBL" id="VSSQ01101724">
    <property type="protein sequence ID" value="MPN43365.1"/>
    <property type="molecule type" value="Genomic_DNA"/>
</dbReference>
<dbReference type="Pfam" id="PF03976">
    <property type="entry name" value="PPK2"/>
    <property type="match status" value="1"/>
</dbReference>
<name>A0A645HWC8_9ZZZZ</name>
<evidence type="ECO:0000256" key="1">
    <source>
        <dbReference type="ARBA" id="ARBA00022679"/>
    </source>
</evidence>
<evidence type="ECO:0000259" key="3">
    <source>
        <dbReference type="Pfam" id="PF03976"/>
    </source>
</evidence>
<dbReference type="PANTHER" id="PTHR34383:SF3">
    <property type="entry name" value="POLYPHOSPHATE:AMP PHOSPHOTRANSFERASE"/>
    <property type="match status" value="1"/>
</dbReference>
<gene>
    <name evidence="4" type="ORF">SDC9_190924</name>
</gene>
<protein>
    <submittedName>
        <fullName evidence="4">Polyphosphate:AMP/ADP phosphotransferase</fullName>
        <ecNumber evidence="4">2.7.4.-</ecNumber>
    </submittedName>
</protein>
<proteinExistence type="predicted"/>
<evidence type="ECO:0000256" key="2">
    <source>
        <dbReference type="ARBA" id="ARBA00022777"/>
    </source>
</evidence>
<keyword evidence="1 4" id="KW-0808">Transferase</keyword>
<dbReference type="GO" id="GO:0006797">
    <property type="term" value="P:polyphosphate metabolic process"/>
    <property type="evidence" value="ECO:0007669"/>
    <property type="project" value="InterPro"/>
</dbReference>
<sequence length="208" mass="24439">MDCSGKDGAVNNALSGINPSGFTVKAFKVPTPEELSHDYLWRIHQQAPAKGEIVVFNRSYYEDVLVTRVHGQIDDKTAKERFDEIRNFEEYLSRNNTVILKFFLHISKDFQQTQLLERLEEPEKNWKFSESDLKEREFWDQYQAYYSDVLSHCATKDTPWYVVPSNHRWVRDYFLLTAIVKTLDKLDLSYPEIQGNIQHLIDEVLASK</sequence>
<dbReference type="NCBIfam" id="TIGR03709">
    <property type="entry name" value="PPK2_rel_1"/>
    <property type="match status" value="1"/>
</dbReference>
<keyword evidence="2" id="KW-0418">Kinase</keyword>
<feature type="domain" description="Polyphosphate kinase-2-related" evidence="3">
    <location>
        <begin position="2"/>
        <end position="185"/>
    </location>
</feature>
<dbReference type="GO" id="GO:0008976">
    <property type="term" value="F:polyphosphate kinase activity"/>
    <property type="evidence" value="ECO:0007669"/>
    <property type="project" value="InterPro"/>
</dbReference>
<organism evidence="4">
    <name type="scientific">bioreactor metagenome</name>
    <dbReference type="NCBI Taxonomy" id="1076179"/>
    <lineage>
        <taxon>unclassified sequences</taxon>
        <taxon>metagenomes</taxon>
        <taxon>ecological metagenomes</taxon>
    </lineage>
</organism>
<dbReference type="InterPro" id="IPR022488">
    <property type="entry name" value="PPK2-related"/>
</dbReference>
<comment type="caution">
    <text evidence="4">The sequence shown here is derived from an EMBL/GenBank/DDBJ whole genome shotgun (WGS) entry which is preliminary data.</text>
</comment>
<dbReference type="InterPro" id="IPR027417">
    <property type="entry name" value="P-loop_NTPase"/>
</dbReference>
<dbReference type="InterPro" id="IPR016898">
    <property type="entry name" value="Polyphosphate_phosphotransfera"/>
</dbReference>
<dbReference type="SUPFAM" id="SSF52540">
    <property type="entry name" value="P-loop containing nucleoside triphosphate hydrolases"/>
    <property type="match status" value="1"/>
</dbReference>
<accession>A0A645HWC8</accession>
<dbReference type="AlphaFoldDB" id="A0A645HWC8"/>
<reference evidence="4" key="1">
    <citation type="submission" date="2019-08" db="EMBL/GenBank/DDBJ databases">
        <authorList>
            <person name="Kucharzyk K."/>
            <person name="Murdoch R.W."/>
            <person name="Higgins S."/>
            <person name="Loffler F."/>
        </authorList>
    </citation>
    <scope>NUCLEOTIDE SEQUENCE</scope>
</reference>
<dbReference type="InterPro" id="IPR022300">
    <property type="entry name" value="PPK2-rel_1"/>
</dbReference>
<dbReference type="Gene3D" id="3.40.50.300">
    <property type="entry name" value="P-loop containing nucleotide triphosphate hydrolases"/>
    <property type="match status" value="1"/>
</dbReference>
<dbReference type="PANTHER" id="PTHR34383">
    <property type="entry name" value="POLYPHOSPHATE:AMP PHOSPHOTRANSFERASE-RELATED"/>
    <property type="match status" value="1"/>
</dbReference>